<name>A0A1M6GR25_9FLAO</name>
<keyword evidence="2" id="KW-1185">Reference proteome</keyword>
<dbReference type="Proteomes" id="UP000184225">
    <property type="component" value="Unassembled WGS sequence"/>
</dbReference>
<dbReference type="OrthoDB" id="1466811at2"/>
<accession>A0A1M6GR25</accession>
<organism evidence="1 2">
    <name type="scientific">Mesonia phycicola</name>
    <dbReference type="NCBI Taxonomy" id="579105"/>
    <lineage>
        <taxon>Bacteria</taxon>
        <taxon>Pseudomonadati</taxon>
        <taxon>Bacteroidota</taxon>
        <taxon>Flavobacteriia</taxon>
        <taxon>Flavobacteriales</taxon>
        <taxon>Flavobacteriaceae</taxon>
        <taxon>Mesonia</taxon>
    </lineage>
</organism>
<proteinExistence type="predicted"/>
<reference evidence="1 2" key="1">
    <citation type="submission" date="2016-11" db="EMBL/GenBank/DDBJ databases">
        <authorList>
            <person name="Jaros S."/>
            <person name="Januszkiewicz K."/>
            <person name="Wedrychowicz H."/>
        </authorList>
    </citation>
    <scope>NUCLEOTIDE SEQUENCE [LARGE SCALE GENOMIC DNA]</scope>
    <source>
        <strain evidence="1 2">DSM 21425</strain>
    </source>
</reference>
<dbReference type="RefSeq" id="WP_073152757.1">
    <property type="nucleotide sequence ID" value="NZ_FQYY01000008.1"/>
</dbReference>
<sequence>MKKGLLILFLLSSLFVFSQKEKSKERVKMEELQAQKETITKLEKERLKEKVVSINERLKSNVITEEEAEKLKKAAAEQHALNIENQYDLIDLNIDLIKRNQKDTLANDYYIKAGAILTDTKRMSAVDSIPSVFLAASYVGFGINSVLDQTQDTYKDIGFSMQVGVRFTTVFSRKTPEYRLNYGVGADFNILSIKDNKIFSDAANQAQLVSTPLAIEKSNLVLTNLIFPVHFEYGKIDTDYEGKRAKYDLYSGWNYGIGGFLGTKLASGHGFKYDDEGEDVIVSIQRKYNTENFLYGLSAYAGYGMFKLNVKYYLNSIFKSSNANGNILMVGVLLGY</sequence>
<evidence type="ECO:0008006" key="3">
    <source>
        <dbReference type="Google" id="ProtNLM"/>
    </source>
</evidence>
<evidence type="ECO:0000313" key="1">
    <source>
        <dbReference type="EMBL" id="SHJ12326.1"/>
    </source>
</evidence>
<evidence type="ECO:0000313" key="2">
    <source>
        <dbReference type="Proteomes" id="UP000184225"/>
    </source>
</evidence>
<dbReference type="STRING" id="579105.SAMN04488096_108170"/>
<protein>
    <recommendedName>
        <fullName evidence="3">Outer membrane protein beta-barrel domain-containing protein</fullName>
    </recommendedName>
</protein>
<dbReference type="EMBL" id="FQYY01000008">
    <property type="protein sequence ID" value="SHJ12326.1"/>
    <property type="molecule type" value="Genomic_DNA"/>
</dbReference>
<dbReference type="AlphaFoldDB" id="A0A1M6GR25"/>
<gene>
    <name evidence="1" type="ORF">SAMN04488096_108170</name>
</gene>